<dbReference type="HAMAP" id="MF_00145">
    <property type="entry name" value="Phosphoglyc_kinase"/>
    <property type="match status" value="1"/>
</dbReference>
<feature type="binding site" evidence="9">
    <location>
        <position position="37"/>
    </location>
    <ligand>
        <name>substrate</name>
    </ligand>
</feature>
<dbReference type="PROSITE" id="PS00111">
    <property type="entry name" value="PGLYCERATE_KINASE"/>
    <property type="match status" value="1"/>
</dbReference>
<feature type="binding site" evidence="9">
    <location>
        <position position="119"/>
    </location>
    <ligand>
        <name>substrate</name>
    </ligand>
</feature>
<evidence type="ECO:0000256" key="10">
    <source>
        <dbReference type="RuleBase" id="RU000532"/>
    </source>
</evidence>
<keyword evidence="7 9" id="KW-0418">Kinase</keyword>
<evidence type="ECO:0000313" key="11">
    <source>
        <dbReference type="EMBL" id="QQP88655.1"/>
    </source>
</evidence>
<evidence type="ECO:0000256" key="6">
    <source>
        <dbReference type="ARBA" id="ARBA00022741"/>
    </source>
</evidence>
<dbReference type="EC" id="2.7.2.3" evidence="4 9"/>
<dbReference type="Proteomes" id="UP000595197">
    <property type="component" value="Chromosome"/>
</dbReference>
<comment type="catalytic activity">
    <reaction evidence="1 9 10">
        <text>(2R)-3-phosphoglycerate + ATP = (2R)-3-phospho-glyceroyl phosphate + ADP</text>
        <dbReference type="Rhea" id="RHEA:14801"/>
        <dbReference type="ChEBI" id="CHEBI:30616"/>
        <dbReference type="ChEBI" id="CHEBI:57604"/>
        <dbReference type="ChEBI" id="CHEBI:58272"/>
        <dbReference type="ChEBI" id="CHEBI:456216"/>
        <dbReference type="EC" id="2.7.2.3"/>
    </reaction>
</comment>
<evidence type="ECO:0000313" key="12">
    <source>
        <dbReference type="Proteomes" id="UP000595197"/>
    </source>
</evidence>
<dbReference type="InterPro" id="IPR001576">
    <property type="entry name" value="Phosphoglycerate_kinase"/>
</dbReference>
<comment type="subcellular location">
    <subcellularLocation>
        <location evidence="9">Cytoplasm</location>
    </subcellularLocation>
</comment>
<feature type="binding site" evidence="9">
    <location>
        <position position="152"/>
    </location>
    <ligand>
        <name>substrate</name>
    </ligand>
</feature>
<dbReference type="PRINTS" id="PR00477">
    <property type="entry name" value="PHGLYCKINASE"/>
</dbReference>
<keyword evidence="5 9" id="KW-0808">Transferase</keyword>
<dbReference type="InterPro" id="IPR036043">
    <property type="entry name" value="Phosphoglycerate_kinase_sf"/>
</dbReference>
<evidence type="ECO:0000256" key="4">
    <source>
        <dbReference type="ARBA" id="ARBA00013061"/>
    </source>
</evidence>
<comment type="pathway">
    <text evidence="9">Carbohydrate degradation; glycolysis; pyruvate from D-glyceraldehyde 3-phosphate: step 2/5.</text>
</comment>
<feature type="binding site" evidence="9">
    <location>
        <position position="202"/>
    </location>
    <ligand>
        <name>ATP</name>
        <dbReference type="ChEBI" id="CHEBI:30616"/>
    </ligand>
</feature>
<dbReference type="PIRSF" id="PIRSF000724">
    <property type="entry name" value="Pgk"/>
    <property type="match status" value="1"/>
</dbReference>
<dbReference type="Gene3D" id="3.40.50.1260">
    <property type="entry name" value="Phosphoglycerate kinase, N-terminal domain"/>
    <property type="match status" value="2"/>
</dbReference>
<accession>A0ABX7B4A6</accession>
<keyword evidence="9" id="KW-0324">Glycolysis</keyword>
<feature type="binding site" evidence="9">
    <location>
        <begin position="354"/>
        <end position="357"/>
    </location>
    <ligand>
        <name>ATP</name>
        <dbReference type="ChEBI" id="CHEBI:30616"/>
    </ligand>
</feature>
<dbReference type="GO" id="GO:0016301">
    <property type="term" value="F:kinase activity"/>
    <property type="evidence" value="ECO:0007669"/>
    <property type="project" value="UniProtKB-KW"/>
</dbReference>
<evidence type="ECO:0000256" key="3">
    <source>
        <dbReference type="ARBA" id="ARBA00011245"/>
    </source>
</evidence>
<dbReference type="InterPro" id="IPR015824">
    <property type="entry name" value="Phosphoglycerate_kinase_N"/>
</dbReference>
<feature type="binding site" evidence="9">
    <location>
        <begin position="22"/>
        <end position="24"/>
    </location>
    <ligand>
        <name>substrate</name>
    </ligand>
</feature>
<organism evidence="11 12">
    <name type="scientific">Skermanella cutis</name>
    <dbReference type="NCBI Taxonomy" id="2775420"/>
    <lineage>
        <taxon>Bacteria</taxon>
        <taxon>Pseudomonadati</taxon>
        <taxon>Pseudomonadota</taxon>
        <taxon>Alphaproteobacteria</taxon>
        <taxon>Rhodospirillales</taxon>
        <taxon>Azospirillaceae</taxon>
        <taxon>Skermanella</taxon>
    </lineage>
</organism>
<dbReference type="RefSeq" id="WP_201073859.1">
    <property type="nucleotide sequence ID" value="NZ_CP067420.1"/>
</dbReference>
<protein>
    <recommendedName>
        <fullName evidence="4 9">Phosphoglycerate kinase</fullName>
        <ecNumber evidence="4 9">2.7.2.3</ecNumber>
    </recommendedName>
</protein>
<keyword evidence="8 9" id="KW-0067">ATP-binding</keyword>
<comment type="caution">
    <text evidence="9">Lacks conserved residue(s) required for the propagation of feature annotation.</text>
</comment>
<dbReference type="SUPFAM" id="SSF53748">
    <property type="entry name" value="Phosphoglycerate kinase"/>
    <property type="match status" value="1"/>
</dbReference>
<dbReference type="InterPro" id="IPR015911">
    <property type="entry name" value="Phosphoglycerate_kinase_CS"/>
</dbReference>
<proteinExistence type="inferred from homology"/>
<feature type="binding site" evidence="9">
    <location>
        <position position="324"/>
    </location>
    <ligand>
        <name>ATP</name>
        <dbReference type="ChEBI" id="CHEBI:30616"/>
    </ligand>
</feature>
<name>A0ABX7B4A6_9PROT</name>
<dbReference type="Pfam" id="PF00162">
    <property type="entry name" value="PGK"/>
    <property type="match status" value="1"/>
</dbReference>
<feature type="binding site" evidence="9">
    <location>
        <begin position="60"/>
        <end position="63"/>
    </location>
    <ligand>
        <name>substrate</name>
    </ligand>
</feature>
<evidence type="ECO:0000256" key="5">
    <source>
        <dbReference type="ARBA" id="ARBA00022679"/>
    </source>
</evidence>
<dbReference type="PANTHER" id="PTHR11406">
    <property type="entry name" value="PHOSPHOGLYCERATE KINASE"/>
    <property type="match status" value="1"/>
</dbReference>
<sequence>MSGFKTLDDYQFDGKTVLVRADLNVPMKDGAVSDTTRIDRLAPTLTELSKAGAKVVVLSHFGRPKGGPDPKYSLQPVVDAVSKAVGQKVAFAPDCVGPQAKEALAKLHGGSIIVMENLRFHPEEEKNDPGFAKQLAELGDIYVNDAFSAAHRAHASTEALARLLPNAAGRLMEAELKALSLALENPERPVAAVVGGAKISTKLDLLGNLVRRVNLLALGGGMANTFLYARGTAVGASLCEKDMAEQAREIMAIAEQAGCEILLPRDAIVAKEFKAGAESQVVAIDQVPADSMILDVGPATVEYVTLKLQGCRTVVWNGPLGAFETRPFDAGTNAVAGSVAALTKAGRVLSVAGGGDTVAALAAAGVEDAFTYVSAAGGAFLEWLEGKDLPGVAALKG</sequence>
<dbReference type="EMBL" id="CP067420">
    <property type="protein sequence ID" value="QQP88655.1"/>
    <property type="molecule type" value="Genomic_DNA"/>
</dbReference>
<evidence type="ECO:0000256" key="9">
    <source>
        <dbReference type="HAMAP-Rule" id="MF_00145"/>
    </source>
</evidence>
<keyword evidence="6 9" id="KW-0547">Nucleotide-binding</keyword>
<reference evidence="11" key="1">
    <citation type="submission" date="2021-02" db="EMBL/GenBank/DDBJ databases">
        <title>Skermanella TT6 skin isolate.</title>
        <authorList>
            <person name="Lee K."/>
            <person name="Ganzorig M."/>
        </authorList>
    </citation>
    <scope>NUCLEOTIDE SEQUENCE</scope>
    <source>
        <strain evidence="11">TT6</strain>
    </source>
</reference>
<dbReference type="PANTHER" id="PTHR11406:SF23">
    <property type="entry name" value="PHOSPHOGLYCERATE KINASE 1, CHLOROPLASTIC-RELATED"/>
    <property type="match status" value="1"/>
</dbReference>
<comment type="subunit">
    <text evidence="3 9">Monomer.</text>
</comment>
<evidence type="ECO:0000256" key="8">
    <source>
        <dbReference type="ARBA" id="ARBA00022840"/>
    </source>
</evidence>
<comment type="similarity">
    <text evidence="2 9 10">Belongs to the phosphoglycerate kinase family.</text>
</comment>
<gene>
    <name evidence="9" type="primary">pgk</name>
    <name evidence="11" type="ORF">IGS68_21945</name>
</gene>
<keyword evidence="12" id="KW-1185">Reference proteome</keyword>
<evidence type="ECO:0000256" key="2">
    <source>
        <dbReference type="ARBA" id="ARBA00008982"/>
    </source>
</evidence>
<keyword evidence="9" id="KW-0963">Cytoplasm</keyword>
<evidence type="ECO:0000256" key="7">
    <source>
        <dbReference type="ARBA" id="ARBA00022777"/>
    </source>
</evidence>
<evidence type="ECO:0000256" key="1">
    <source>
        <dbReference type="ARBA" id="ARBA00000642"/>
    </source>
</evidence>